<dbReference type="OrthoDB" id="422106at2759"/>
<dbReference type="eggNOG" id="ENOG502RSEU">
    <property type="taxonomic scope" value="Eukaryota"/>
</dbReference>
<evidence type="ECO:0000313" key="4">
    <source>
        <dbReference type="EMBL" id="CCA70468.1"/>
    </source>
</evidence>
<keyword evidence="5" id="KW-1185">Reference proteome</keyword>
<feature type="region of interest" description="Disordered" evidence="2">
    <location>
        <begin position="40"/>
        <end position="63"/>
    </location>
</feature>
<keyword evidence="1" id="KW-0694">RNA-binding</keyword>
<feature type="domain" description="Chromatin target of PRMT1 protein C-terminal" evidence="3">
    <location>
        <begin position="321"/>
        <end position="372"/>
    </location>
</feature>
<dbReference type="InterPro" id="IPR019416">
    <property type="entry name" value="NCBP3"/>
</dbReference>
<dbReference type="Proteomes" id="UP000007148">
    <property type="component" value="Unassembled WGS sequence"/>
</dbReference>
<evidence type="ECO:0000313" key="5">
    <source>
        <dbReference type="Proteomes" id="UP000007148"/>
    </source>
</evidence>
<dbReference type="GO" id="GO:0003729">
    <property type="term" value="F:mRNA binding"/>
    <property type="evidence" value="ECO:0007669"/>
    <property type="project" value="InterPro"/>
</dbReference>
<accession>G4TGM0</accession>
<feature type="region of interest" description="Disordered" evidence="2">
    <location>
        <begin position="202"/>
        <end position="375"/>
    </location>
</feature>
<evidence type="ECO:0000256" key="2">
    <source>
        <dbReference type="SAM" id="MobiDB-lite"/>
    </source>
</evidence>
<dbReference type="Pfam" id="PF13865">
    <property type="entry name" value="FoP_duplication"/>
    <property type="match status" value="1"/>
</dbReference>
<evidence type="ECO:0000259" key="3">
    <source>
        <dbReference type="Pfam" id="PF13865"/>
    </source>
</evidence>
<reference evidence="4 5" key="1">
    <citation type="journal article" date="2011" name="PLoS Pathog.">
        <title>Endophytic Life Strategies Decoded by Genome and Transcriptome Analyses of the Mutualistic Root Symbiont Piriformospora indica.</title>
        <authorList>
            <person name="Zuccaro A."/>
            <person name="Lahrmann U."/>
            <person name="Guldener U."/>
            <person name="Langen G."/>
            <person name="Pfiffi S."/>
            <person name="Biedenkopf D."/>
            <person name="Wong P."/>
            <person name="Samans B."/>
            <person name="Grimm C."/>
            <person name="Basiewicz M."/>
            <person name="Murat C."/>
            <person name="Martin F."/>
            <person name="Kogel K.H."/>
        </authorList>
    </citation>
    <scope>NUCLEOTIDE SEQUENCE [LARGE SCALE GENOMIC DNA]</scope>
    <source>
        <strain evidence="4 5">DSM 11827</strain>
    </source>
</reference>
<feature type="compositionally biased region" description="Low complexity" evidence="2">
    <location>
        <begin position="40"/>
        <end position="53"/>
    </location>
</feature>
<gene>
    <name evidence="4" type="ORF">PIIN_04406</name>
</gene>
<protein>
    <recommendedName>
        <fullName evidence="3">Chromatin target of PRMT1 protein C-terminal domain-containing protein</fullName>
    </recommendedName>
</protein>
<name>G4TGM0_SERID</name>
<proteinExistence type="predicted"/>
<feature type="region of interest" description="Disordered" evidence="2">
    <location>
        <begin position="1"/>
        <end position="24"/>
    </location>
</feature>
<sequence length="375" mass="42415">MEIDSLPYDDAAGEKYAEEHPEHDFKSRIGASRLYLYSESSAATSSSRRQTTQGDEADTQEMTVEVERAENPLGIRDNAILFRGDAIANLPTQRIFKYISHCGTLPLGLEWVNDTNVVLVWSTVAETRSAYESMREAGTGHLAEDDEGFVPAKPIPETLAHVALRVEKALGKTDVQEQAQMWMRFARAEDVKQKGGRNKSKFYEKYGENAGKDGQNVYSSRRGERSRREDPDEALRRRLDAELDGFAEKDETARRSISPRRGRSASPPGRELPRDGPGRRRKRSDYEYDQDLQSRLGPRVGGATGSVREWDVGKEWHTDEFGRSRYGTMSRDGRKDARGHRRERGERGGERREGQGRPSKTKEELDAELDAFLEG</sequence>
<feature type="compositionally biased region" description="Acidic residues" evidence="2">
    <location>
        <begin position="365"/>
        <end position="375"/>
    </location>
</feature>
<feature type="compositionally biased region" description="Basic and acidic residues" evidence="2">
    <location>
        <begin position="202"/>
        <end position="211"/>
    </location>
</feature>
<dbReference type="HOGENOM" id="CLU_057731_0_0_1"/>
<dbReference type="OMA" id="GVIRMRW"/>
<evidence type="ECO:0000256" key="1">
    <source>
        <dbReference type="ARBA" id="ARBA00022884"/>
    </source>
</evidence>
<dbReference type="GO" id="GO:0000340">
    <property type="term" value="F:RNA 7-methylguanosine cap binding"/>
    <property type="evidence" value="ECO:0007669"/>
    <property type="project" value="InterPro"/>
</dbReference>
<feature type="compositionally biased region" description="Basic and acidic residues" evidence="2">
    <location>
        <begin position="12"/>
        <end position="24"/>
    </location>
</feature>
<organism evidence="4 5">
    <name type="scientific">Serendipita indica (strain DSM 11827)</name>
    <name type="common">Root endophyte fungus</name>
    <name type="synonym">Piriformospora indica</name>
    <dbReference type="NCBI Taxonomy" id="1109443"/>
    <lineage>
        <taxon>Eukaryota</taxon>
        <taxon>Fungi</taxon>
        <taxon>Dikarya</taxon>
        <taxon>Basidiomycota</taxon>
        <taxon>Agaricomycotina</taxon>
        <taxon>Agaricomycetes</taxon>
        <taxon>Sebacinales</taxon>
        <taxon>Serendipitaceae</taxon>
        <taxon>Serendipita</taxon>
    </lineage>
</organism>
<comment type="caution">
    <text evidence="4">The sequence shown here is derived from an EMBL/GenBank/DDBJ whole genome shotgun (WGS) entry which is preliminary data.</text>
</comment>
<dbReference type="AlphaFoldDB" id="G4TGM0"/>
<dbReference type="EMBL" id="CAFZ01000084">
    <property type="protein sequence ID" value="CCA70468.1"/>
    <property type="molecule type" value="Genomic_DNA"/>
</dbReference>
<dbReference type="InterPro" id="IPR025715">
    <property type="entry name" value="FoP_C"/>
</dbReference>
<feature type="compositionally biased region" description="Basic and acidic residues" evidence="2">
    <location>
        <begin position="221"/>
        <end position="254"/>
    </location>
</feature>
<dbReference type="InParanoid" id="G4TGM0"/>
<dbReference type="Pfam" id="PF10309">
    <property type="entry name" value="NCBP3"/>
    <property type="match status" value="1"/>
</dbReference>
<feature type="compositionally biased region" description="Basic and acidic residues" evidence="2">
    <location>
        <begin position="308"/>
        <end position="323"/>
    </location>
</feature>
<feature type="compositionally biased region" description="Basic and acidic residues" evidence="2">
    <location>
        <begin position="343"/>
        <end position="364"/>
    </location>
</feature>